<feature type="binding site" evidence="12">
    <location>
        <position position="117"/>
    </location>
    <ligand>
        <name>[4Fe-4S] cluster</name>
        <dbReference type="ChEBI" id="CHEBI:49883"/>
        <label>2</label>
    </ligand>
</feature>
<comment type="cofactor">
    <cofactor evidence="12">
        <name>[4Fe-4S] cluster</name>
        <dbReference type="ChEBI" id="CHEBI:49883"/>
    </cofactor>
    <text evidence="12">Binds 3 [4Fe-4S] clusters.</text>
</comment>
<dbReference type="InterPro" id="IPR017896">
    <property type="entry name" value="4Fe4S_Fe-S-bd"/>
</dbReference>
<protein>
    <recommendedName>
        <fullName evidence="12">Ion-translocating oxidoreductase complex subunit B</fullName>
        <ecNumber evidence="12">7.-.-.-</ecNumber>
    </recommendedName>
    <alternativeName>
        <fullName evidence="12">Rnf electron transport complex subunit B</fullName>
    </alternativeName>
</protein>
<feature type="binding site" evidence="12">
    <location>
        <position position="114"/>
    </location>
    <ligand>
        <name>[4Fe-4S] cluster</name>
        <dbReference type="ChEBI" id="CHEBI:49883"/>
        <label>2</label>
    </ligand>
</feature>
<keyword evidence="8 12" id="KW-0249">Electron transport</keyword>
<dbReference type="InterPro" id="IPR007202">
    <property type="entry name" value="4Fe-4S_dom"/>
</dbReference>
<comment type="similarity">
    <text evidence="12">Belongs to the 4Fe4S bacterial-type ferredoxin family. RnfB subfamily.</text>
</comment>
<feature type="binding site" evidence="12">
    <location>
        <position position="144"/>
    </location>
    <ligand>
        <name>[4Fe-4S] cluster</name>
        <dbReference type="ChEBI" id="CHEBI:49883"/>
        <label>3</label>
    </ligand>
</feature>
<comment type="caution">
    <text evidence="12">Lacks conserved residue(s) required for the propagation of feature annotation.</text>
</comment>
<dbReference type="SUPFAM" id="SSF54862">
    <property type="entry name" value="4Fe-4S ferredoxins"/>
    <property type="match status" value="1"/>
</dbReference>
<dbReference type="PANTHER" id="PTHR42859">
    <property type="entry name" value="OXIDOREDUCTASE"/>
    <property type="match status" value="1"/>
</dbReference>
<name>A0ABU3A469_9GAMM</name>
<dbReference type="InterPro" id="IPR016463">
    <property type="entry name" value="RnfB/RsxB_Proteobac"/>
</dbReference>
<dbReference type="Pfam" id="PF04060">
    <property type="entry name" value="FeS"/>
    <property type="match status" value="1"/>
</dbReference>
<dbReference type="Pfam" id="PF14697">
    <property type="entry name" value="Fer4_21"/>
    <property type="match status" value="1"/>
</dbReference>
<feature type="binding site" evidence="12">
    <location>
        <position position="120"/>
    </location>
    <ligand>
        <name>[4Fe-4S] cluster</name>
        <dbReference type="ChEBI" id="CHEBI:49883"/>
        <label>2</label>
    </ligand>
</feature>
<evidence type="ECO:0000313" key="15">
    <source>
        <dbReference type="EMBL" id="MDT0604754.1"/>
    </source>
</evidence>
<sequence>MTIIIAILVIGAIGLVFGALLGYASVRFKVEGDPLAEQIDALLPQTQCGQCGYPGCKPYAEAVANGEAINKCAPGGDDTIKKIADLMGVEVQPLDGNHETDNTPKVAFIIEEDCIGCTKCIQACPVDAIIGATKQMHTVIIDECTGCDLCVAPCPVDCIEMRPIRQTTRNWQWDLNTIPVVELDATPQGKEV</sequence>
<feature type="binding site" evidence="12">
    <location>
        <position position="72"/>
    </location>
    <ligand>
        <name>[4Fe-4S] cluster</name>
        <dbReference type="ChEBI" id="CHEBI:49883"/>
        <label>1</label>
    </ligand>
</feature>
<feature type="region of interest" description="Hydrophobic" evidence="12">
    <location>
        <begin position="1"/>
        <end position="25"/>
    </location>
</feature>
<accession>A0ABU3A469</accession>
<evidence type="ECO:0000256" key="2">
    <source>
        <dbReference type="ARBA" id="ARBA00022475"/>
    </source>
</evidence>
<keyword evidence="2 12" id="KW-1003">Cell membrane</keyword>
<dbReference type="Proteomes" id="UP001266357">
    <property type="component" value="Unassembled WGS sequence"/>
</dbReference>
<dbReference type="Gene3D" id="3.30.70.20">
    <property type="match status" value="1"/>
</dbReference>
<keyword evidence="11 12" id="KW-0472">Membrane</keyword>
<feature type="binding site" evidence="12">
    <location>
        <position position="147"/>
    </location>
    <ligand>
        <name>[4Fe-4S] cluster</name>
        <dbReference type="ChEBI" id="CHEBI:49883"/>
        <label>3</label>
    </ligand>
</feature>
<feature type="binding site" evidence="12">
    <location>
        <position position="56"/>
    </location>
    <ligand>
        <name>[4Fe-4S] cluster</name>
        <dbReference type="ChEBI" id="CHEBI:49883"/>
        <label>1</label>
    </ligand>
</feature>
<feature type="domain" description="4Fe-4S" evidence="14">
    <location>
        <begin position="31"/>
        <end position="89"/>
    </location>
</feature>
<keyword evidence="7 12" id="KW-1278">Translocase</keyword>
<reference evidence="15 16" key="1">
    <citation type="submission" date="2023-09" db="EMBL/GenBank/DDBJ databases">
        <authorList>
            <person name="Rey-Velasco X."/>
        </authorList>
    </citation>
    <scope>NUCLEOTIDE SEQUENCE [LARGE SCALE GENOMIC DNA]</scope>
    <source>
        <strain evidence="15 16">W431</strain>
    </source>
</reference>
<feature type="binding site" evidence="12">
    <location>
        <position position="48"/>
    </location>
    <ligand>
        <name>[4Fe-4S] cluster</name>
        <dbReference type="ChEBI" id="CHEBI:49883"/>
        <label>1</label>
    </ligand>
</feature>
<organism evidence="15 16">
    <name type="scientific">Thalassotalea castellviae</name>
    <dbReference type="NCBI Taxonomy" id="3075612"/>
    <lineage>
        <taxon>Bacteria</taxon>
        <taxon>Pseudomonadati</taxon>
        <taxon>Pseudomonadota</taxon>
        <taxon>Gammaproteobacteria</taxon>
        <taxon>Alteromonadales</taxon>
        <taxon>Colwelliaceae</taxon>
        <taxon>Thalassotalea</taxon>
    </lineage>
</organism>
<dbReference type="PROSITE" id="PS51656">
    <property type="entry name" value="4FE4S"/>
    <property type="match status" value="1"/>
</dbReference>
<keyword evidence="1 12" id="KW-0813">Transport</keyword>
<keyword evidence="3 12" id="KW-0004">4Fe-4S</keyword>
<evidence type="ECO:0000256" key="10">
    <source>
        <dbReference type="ARBA" id="ARBA00023014"/>
    </source>
</evidence>
<keyword evidence="6 12" id="KW-0677">Repeat</keyword>
<evidence type="ECO:0000256" key="1">
    <source>
        <dbReference type="ARBA" id="ARBA00022448"/>
    </source>
</evidence>
<dbReference type="NCBIfam" id="NF003475">
    <property type="entry name" value="PRK05113.1"/>
    <property type="match status" value="1"/>
</dbReference>
<evidence type="ECO:0000259" key="13">
    <source>
        <dbReference type="PROSITE" id="PS51379"/>
    </source>
</evidence>
<dbReference type="PROSITE" id="PS51379">
    <property type="entry name" value="4FE4S_FER_2"/>
    <property type="match status" value="2"/>
</dbReference>
<keyword evidence="10 12" id="KW-0411">Iron-sulfur</keyword>
<dbReference type="Gene3D" id="1.10.15.40">
    <property type="entry name" value="Electron transport complex subunit B, putative Fe-S cluster"/>
    <property type="match status" value="1"/>
</dbReference>
<feature type="binding site" evidence="12">
    <location>
        <position position="124"/>
    </location>
    <ligand>
        <name>[4Fe-4S] cluster</name>
        <dbReference type="ChEBI" id="CHEBI:49883"/>
        <label>3</label>
    </ligand>
</feature>
<dbReference type="InterPro" id="IPR050294">
    <property type="entry name" value="RnfB_subfamily"/>
</dbReference>
<dbReference type="InterPro" id="IPR017900">
    <property type="entry name" value="4Fe4S_Fe_S_CS"/>
</dbReference>
<dbReference type="EMBL" id="JAVRIF010000008">
    <property type="protein sequence ID" value="MDT0604754.1"/>
    <property type="molecule type" value="Genomic_DNA"/>
</dbReference>
<keyword evidence="16" id="KW-1185">Reference proteome</keyword>
<comment type="function">
    <text evidence="12">Part of a membrane-bound complex that couples electron transfer with translocation of ions across the membrane.</text>
</comment>
<evidence type="ECO:0000256" key="9">
    <source>
        <dbReference type="ARBA" id="ARBA00023004"/>
    </source>
</evidence>
<dbReference type="RefSeq" id="WP_311583422.1">
    <property type="nucleotide sequence ID" value="NZ_JAVRIF010000008.1"/>
</dbReference>
<feature type="domain" description="4Fe-4S ferredoxin-type" evidence="13">
    <location>
        <begin position="105"/>
        <end position="134"/>
    </location>
</feature>
<keyword evidence="4 12" id="KW-0997">Cell inner membrane</keyword>
<keyword evidence="9 12" id="KW-0408">Iron</keyword>
<dbReference type="PANTHER" id="PTHR42859:SF3">
    <property type="entry name" value="ION-TRANSLOCATING OXIDOREDUCTASE COMPLEX SUBUNIT B"/>
    <property type="match status" value="1"/>
</dbReference>
<evidence type="ECO:0000256" key="3">
    <source>
        <dbReference type="ARBA" id="ARBA00022485"/>
    </source>
</evidence>
<feature type="domain" description="4Fe-4S ferredoxin-type" evidence="13">
    <location>
        <begin position="135"/>
        <end position="164"/>
    </location>
</feature>
<gene>
    <name evidence="15" type="primary">rsxB</name>
    <name evidence="12" type="synonym">rnfB</name>
    <name evidence="15" type="ORF">RM573_14200</name>
</gene>
<evidence type="ECO:0000256" key="7">
    <source>
        <dbReference type="ARBA" id="ARBA00022967"/>
    </source>
</evidence>
<keyword evidence="5 12" id="KW-0479">Metal-binding</keyword>
<evidence type="ECO:0000259" key="14">
    <source>
        <dbReference type="PROSITE" id="PS51656"/>
    </source>
</evidence>
<dbReference type="InterPro" id="IPR010207">
    <property type="entry name" value="Elect_transpt_cplx_RnfB/RsxB"/>
</dbReference>
<evidence type="ECO:0000256" key="12">
    <source>
        <dbReference type="HAMAP-Rule" id="MF_00463"/>
    </source>
</evidence>
<feature type="binding site" evidence="12">
    <location>
        <position position="51"/>
    </location>
    <ligand>
        <name>[4Fe-4S] cluster</name>
        <dbReference type="ChEBI" id="CHEBI:49883"/>
        <label>1</label>
    </ligand>
</feature>
<evidence type="ECO:0000313" key="16">
    <source>
        <dbReference type="Proteomes" id="UP001266357"/>
    </source>
</evidence>
<comment type="subcellular location">
    <subcellularLocation>
        <location evidence="12">Cell inner membrane</location>
    </subcellularLocation>
</comment>
<dbReference type="PROSITE" id="PS00198">
    <property type="entry name" value="4FE4S_FER_1"/>
    <property type="match status" value="1"/>
</dbReference>
<dbReference type="PIRSF" id="PIRSF005784">
    <property type="entry name" value="Elect_transpt_RnfB"/>
    <property type="match status" value="1"/>
</dbReference>
<evidence type="ECO:0000256" key="8">
    <source>
        <dbReference type="ARBA" id="ARBA00022982"/>
    </source>
</evidence>
<feature type="binding site" evidence="12">
    <location>
        <position position="154"/>
    </location>
    <ligand>
        <name>[4Fe-4S] cluster</name>
        <dbReference type="ChEBI" id="CHEBI:49883"/>
        <label>2</label>
    </ligand>
</feature>
<proteinExistence type="inferred from homology"/>
<dbReference type="EC" id="7.-.-.-" evidence="12"/>
<comment type="subunit">
    <text evidence="12">The complex is composed of six subunits: RnfA, RnfB, RnfC, RnfD, RnfE and RnfG.</text>
</comment>
<dbReference type="HAMAP" id="MF_00463">
    <property type="entry name" value="RsxB_RnfB"/>
    <property type="match status" value="1"/>
</dbReference>
<feature type="binding site" evidence="12">
    <location>
        <position position="150"/>
    </location>
    <ligand>
        <name>[4Fe-4S] cluster</name>
        <dbReference type="ChEBI" id="CHEBI:49883"/>
        <label>3</label>
    </ligand>
</feature>
<evidence type="ECO:0000256" key="11">
    <source>
        <dbReference type="ARBA" id="ARBA00023136"/>
    </source>
</evidence>
<evidence type="ECO:0000256" key="4">
    <source>
        <dbReference type="ARBA" id="ARBA00022519"/>
    </source>
</evidence>
<dbReference type="NCBIfam" id="TIGR01944">
    <property type="entry name" value="rnfB"/>
    <property type="match status" value="1"/>
</dbReference>
<evidence type="ECO:0000256" key="5">
    <source>
        <dbReference type="ARBA" id="ARBA00022723"/>
    </source>
</evidence>
<evidence type="ECO:0000256" key="6">
    <source>
        <dbReference type="ARBA" id="ARBA00022737"/>
    </source>
</evidence>
<comment type="caution">
    <text evidence="15">The sequence shown here is derived from an EMBL/GenBank/DDBJ whole genome shotgun (WGS) entry which is preliminary data.</text>
</comment>